<dbReference type="GeneID" id="9684139"/>
<evidence type="ECO:0000313" key="2">
    <source>
        <dbReference type="Proteomes" id="UP000001876"/>
    </source>
</evidence>
<evidence type="ECO:0000313" key="1">
    <source>
        <dbReference type="EMBL" id="EEH56800.1"/>
    </source>
</evidence>
<name>C1MSL5_MICPC</name>
<sequence>MAPPNCNAMALVIIPLAPGKADDAIALFKDHEMGLKYTLSQKGAVDFDIGVQTAEDGSQTMYIFEHWHEEADYAAYVATRGDKELMKEWDAAFGPCVAGPPTIKWFPRKFSVSNGAATW</sequence>
<dbReference type="Proteomes" id="UP000001876">
    <property type="component" value="Unassembled WGS sequence"/>
</dbReference>
<dbReference type="KEGG" id="mpp:MICPUCDRAFT_39600"/>
<organism evidence="2">
    <name type="scientific">Micromonas pusilla (strain CCMP1545)</name>
    <name type="common">Picoplanktonic green alga</name>
    <dbReference type="NCBI Taxonomy" id="564608"/>
    <lineage>
        <taxon>Eukaryota</taxon>
        <taxon>Viridiplantae</taxon>
        <taxon>Chlorophyta</taxon>
        <taxon>Mamiellophyceae</taxon>
        <taxon>Mamiellales</taxon>
        <taxon>Mamiellaceae</taxon>
        <taxon>Micromonas</taxon>
    </lineage>
</organism>
<reference evidence="1 2" key="1">
    <citation type="journal article" date="2009" name="Science">
        <title>Green evolution and dynamic adaptations revealed by genomes of the marine picoeukaryotes Micromonas.</title>
        <authorList>
            <person name="Worden A.Z."/>
            <person name="Lee J.H."/>
            <person name="Mock T."/>
            <person name="Rouze P."/>
            <person name="Simmons M.P."/>
            <person name="Aerts A.L."/>
            <person name="Allen A.E."/>
            <person name="Cuvelier M.L."/>
            <person name="Derelle E."/>
            <person name="Everett M.V."/>
            <person name="Foulon E."/>
            <person name="Grimwood J."/>
            <person name="Gundlach H."/>
            <person name="Henrissat B."/>
            <person name="Napoli C."/>
            <person name="McDonald S.M."/>
            <person name="Parker M.S."/>
            <person name="Rombauts S."/>
            <person name="Salamov A."/>
            <person name="Von Dassow P."/>
            <person name="Badger J.H."/>
            <person name="Coutinho P.M."/>
            <person name="Demir E."/>
            <person name="Dubchak I."/>
            <person name="Gentemann C."/>
            <person name="Eikrem W."/>
            <person name="Gready J.E."/>
            <person name="John U."/>
            <person name="Lanier W."/>
            <person name="Lindquist E.A."/>
            <person name="Lucas S."/>
            <person name="Mayer K.F."/>
            <person name="Moreau H."/>
            <person name="Not F."/>
            <person name="Otillar R."/>
            <person name="Panaud O."/>
            <person name="Pangilinan J."/>
            <person name="Paulsen I."/>
            <person name="Piegu B."/>
            <person name="Poliakov A."/>
            <person name="Robbens S."/>
            <person name="Schmutz J."/>
            <person name="Toulza E."/>
            <person name="Wyss T."/>
            <person name="Zelensky A."/>
            <person name="Zhou K."/>
            <person name="Armbrust E.V."/>
            <person name="Bhattacharya D."/>
            <person name="Goodenough U.W."/>
            <person name="Van de Peer Y."/>
            <person name="Grigoriev I.V."/>
        </authorList>
    </citation>
    <scope>NUCLEOTIDE SEQUENCE [LARGE SCALE GENOMIC DNA]</scope>
    <source>
        <strain evidence="1 2">CCMP1545</strain>
    </source>
</reference>
<gene>
    <name evidence="1" type="ORF">MICPUCDRAFT_39600</name>
</gene>
<dbReference type="Gene3D" id="3.30.70.100">
    <property type="match status" value="1"/>
</dbReference>
<accession>C1MSL5</accession>
<proteinExistence type="predicted"/>
<dbReference type="AlphaFoldDB" id="C1MSL5"/>
<protein>
    <submittedName>
        <fullName evidence="1">Predicted protein</fullName>
    </submittedName>
</protein>
<dbReference type="SUPFAM" id="SSF54909">
    <property type="entry name" value="Dimeric alpha+beta barrel"/>
    <property type="match status" value="1"/>
</dbReference>
<dbReference type="InterPro" id="IPR011008">
    <property type="entry name" value="Dimeric_a/b-barrel"/>
</dbReference>
<dbReference type="EMBL" id="GG663739">
    <property type="protein sequence ID" value="EEH56800.1"/>
    <property type="molecule type" value="Genomic_DNA"/>
</dbReference>
<keyword evidence="2" id="KW-1185">Reference proteome</keyword>
<dbReference type="RefSeq" id="XP_003058345.1">
    <property type="nucleotide sequence ID" value="XM_003058299.1"/>
</dbReference>